<gene>
    <name evidence="2" type="ORF">UX44_C0009G0001</name>
</gene>
<dbReference type="EMBL" id="LCMF01000009">
    <property type="protein sequence ID" value="KKU30961.1"/>
    <property type="molecule type" value="Genomic_DNA"/>
</dbReference>
<feature type="non-terminal residue" evidence="2">
    <location>
        <position position="1"/>
    </location>
</feature>
<evidence type="ECO:0000256" key="1">
    <source>
        <dbReference type="SAM" id="Phobius"/>
    </source>
</evidence>
<sequence>QCCDTIKHKVMNLTKTAYAARIAVATTFAAVMVYLVYIIVAPMAGEMLASLFPPKNPPNPIYGLLDPLEFIEQTISNSTVEYVLNTKTGRLPTNLPKIMTVYKYATPRFSYQAGKDAQRHAATLGFTDANLVTDLKSDVYQWKDPLYSSKLDIKINSRELKMETPLSANSSIYSAGLINTTTATDAAVVLFTGLERLSDQLYVTGKQKVVFGKILGSRAVLADSQLEAQFARVDFFRSIREIPILGPNPKEGLLNAVVATDKAIGRLQSKGAASILKNPNVEAYDWGIDQQSNATYPLLPVDRAWEAVVASNSVISNITPRGKSPFESYVPVRVDRVLINDIYLAYYDNKKAQKYLQPVYVFEGNYTTTAGDKGDITLYLPAIQGTFVKSL</sequence>
<name>A0A0G1PDY7_UNCKA</name>
<evidence type="ECO:0000313" key="2">
    <source>
        <dbReference type="EMBL" id="KKU30961.1"/>
    </source>
</evidence>
<protein>
    <submittedName>
        <fullName evidence="2">Uncharacterized protein</fullName>
    </submittedName>
</protein>
<reference evidence="2 3" key="1">
    <citation type="journal article" date="2015" name="Nature">
        <title>rRNA introns, odd ribosomes, and small enigmatic genomes across a large radiation of phyla.</title>
        <authorList>
            <person name="Brown C.T."/>
            <person name="Hug L.A."/>
            <person name="Thomas B.C."/>
            <person name="Sharon I."/>
            <person name="Castelle C.J."/>
            <person name="Singh A."/>
            <person name="Wilkins M.J."/>
            <person name="Williams K.H."/>
            <person name="Banfield J.F."/>
        </authorList>
    </citation>
    <scope>NUCLEOTIDE SEQUENCE [LARGE SCALE GENOMIC DNA]</scope>
</reference>
<dbReference type="Proteomes" id="UP000034732">
    <property type="component" value="Unassembled WGS sequence"/>
</dbReference>
<keyword evidence="1" id="KW-0812">Transmembrane</keyword>
<accession>A0A0G1PDY7</accession>
<comment type="caution">
    <text evidence="2">The sequence shown here is derived from an EMBL/GenBank/DDBJ whole genome shotgun (WGS) entry which is preliminary data.</text>
</comment>
<keyword evidence="1" id="KW-1133">Transmembrane helix</keyword>
<dbReference type="AlphaFoldDB" id="A0A0G1PDY7"/>
<feature type="transmembrane region" description="Helical" evidence="1">
    <location>
        <begin position="18"/>
        <end position="40"/>
    </location>
</feature>
<organism evidence="2 3">
    <name type="scientific">candidate division WWE3 bacterium GW2011_GWA1_46_21</name>
    <dbReference type="NCBI Taxonomy" id="1619107"/>
    <lineage>
        <taxon>Bacteria</taxon>
        <taxon>Katanobacteria</taxon>
    </lineage>
</organism>
<keyword evidence="1" id="KW-0472">Membrane</keyword>
<evidence type="ECO:0000313" key="3">
    <source>
        <dbReference type="Proteomes" id="UP000034732"/>
    </source>
</evidence>
<proteinExistence type="predicted"/>